<dbReference type="EMBL" id="CP104013">
    <property type="protein sequence ID" value="UYP46153.1"/>
    <property type="molecule type" value="Genomic_DNA"/>
</dbReference>
<proteinExistence type="predicted"/>
<protein>
    <submittedName>
        <fullName evidence="3">Uncharacterized protein</fullName>
    </submittedName>
</protein>
<name>A0ABY6HRL9_9ARCH</name>
<feature type="coiled-coil region" evidence="1">
    <location>
        <begin position="565"/>
        <end position="592"/>
    </location>
</feature>
<accession>A0ABY6HRL9</accession>
<reference evidence="3" key="1">
    <citation type="submission" date="2022-09" db="EMBL/GenBank/DDBJ databases">
        <title>Actin cytoskeleton and complex cell architecture in an #Asgard archaeon.</title>
        <authorList>
            <person name="Ponce Toledo R.I."/>
            <person name="Schleper C."/>
            <person name="Rodrigues Oliveira T."/>
            <person name="Wollweber F."/>
            <person name="Xu J."/>
            <person name="Rittmann S."/>
            <person name="Klingl A."/>
            <person name="Pilhofer M."/>
        </authorList>
    </citation>
    <scope>NUCLEOTIDE SEQUENCE</scope>
    <source>
        <strain evidence="3">B-35</strain>
    </source>
</reference>
<organism evidence="3 4">
    <name type="scientific">Candidatus Lokiarchaeum ossiferum</name>
    <dbReference type="NCBI Taxonomy" id="2951803"/>
    <lineage>
        <taxon>Archaea</taxon>
        <taxon>Promethearchaeati</taxon>
        <taxon>Promethearchaeota</taxon>
        <taxon>Promethearchaeia</taxon>
        <taxon>Promethearchaeales</taxon>
        <taxon>Promethearchaeaceae</taxon>
        <taxon>Candidatus Lokiarchaeum</taxon>
    </lineage>
</organism>
<dbReference type="Proteomes" id="UP001208689">
    <property type="component" value="Chromosome"/>
</dbReference>
<keyword evidence="1" id="KW-0175">Coiled coil</keyword>
<feature type="region of interest" description="Disordered" evidence="2">
    <location>
        <begin position="604"/>
        <end position="644"/>
    </location>
</feature>
<evidence type="ECO:0000313" key="4">
    <source>
        <dbReference type="Proteomes" id="UP001208689"/>
    </source>
</evidence>
<feature type="compositionally biased region" description="Basic and acidic residues" evidence="2">
    <location>
        <begin position="628"/>
        <end position="644"/>
    </location>
</feature>
<gene>
    <name evidence="3" type="ORF">NEF87_002438</name>
</gene>
<sequence>MGITIISENNSLEKTIIDGLRLLEQKGGFIPSKGKVLIVVDMLIPQPFPVSFNPDSLVVLINFLKSRGISEIYVLPVVFNGYSSDALLSNYGLKTWINHHNAILVDRSDVFDQKISQNLDGETDPTLEPSEVINEPNLSLFSQIDSIVLLSQLKQDPLFGFWASLPLFSVFSNSNTSKSPETYQEWIDRPSQSLSKEKPLLFINDGFSIIEQNGPCIGKRIKTTHLHRVYFGNDCLTLDWETLIDLGFDPKQNPFLKQINEEKFASSGNNVVKTPENIAKLDIKPIPKDLNLFKLPGLSLHLGNLSVADHHTLYLLLLRFQTILFKDLYNVGDWILLAGENPPEPNFTGKEYIVVFGNSAIQSTQDYAFRSILKSSLKEPLEILGFETGVTRILDGDELERAIIGKQAKLRRKNELFQSKIDHQISMIEEKEQTPSLKLLKLKKKKKLEKSTISFHYKLERIRLDLSYKHEKLRIQNKAPDVVLNSKVVELSNYQPIGLQNMLTIANFIPSKMIPTLTTFLDSMKTVYNFIEFDKKERTIQQKQQRSKLKAKITEINRPILPQIKSELKLAKQTYKEQIQKYKQNRKNALEELKPKFQPQIDNLKIEKKNYSKQKSLRSESVLLPESVSKDTQEEKPEGEKSNE</sequence>
<evidence type="ECO:0000313" key="3">
    <source>
        <dbReference type="EMBL" id="UYP46153.1"/>
    </source>
</evidence>
<evidence type="ECO:0000256" key="2">
    <source>
        <dbReference type="SAM" id="MobiDB-lite"/>
    </source>
</evidence>
<evidence type="ECO:0000256" key="1">
    <source>
        <dbReference type="SAM" id="Coils"/>
    </source>
</evidence>
<keyword evidence="4" id="KW-1185">Reference proteome</keyword>